<organism evidence="2 3">
    <name type="scientific">Perkinsus chesapeaki</name>
    <name type="common">Clam parasite</name>
    <name type="synonym">Perkinsus andrewsi</name>
    <dbReference type="NCBI Taxonomy" id="330153"/>
    <lineage>
        <taxon>Eukaryota</taxon>
        <taxon>Sar</taxon>
        <taxon>Alveolata</taxon>
        <taxon>Perkinsozoa</taxon>
        <taxon>Perkinsea</taxon>
        <taxon>Perkinsida</taxon>
        <taxon>Perkinsidae</taxon>
        <taxon>Perkinsus</taxon>
    </lineage>
</organism>
<keyword evidence="1" id="KW-0732">Signal</keyword>
<evidence type="ECO:0000313" key="3">
    <source>
        <dbReference type="Proteomes" id="UP000591131"/>
    </source>
</evidence>
<gene>
    <name evidence="2" type="ORF">FOL47_008653</name>
</gene>
<feature type="chain" id="PRO_5029754080" evidence="1">
    <location>
        <begin position="23"/>
        <end position="283"/>
    </location>
</feature>
<feature type="signal peptide" evidence="1">
    <location>
        <begin position="1"/>
        <end position="22"/>
    </location>
</feature>
<reference evidence="2 3" key="1">
    <citation type="submission" date="2020-04" db="EMBL/GenBank/DDBJ databases">
        <title>Perkinsus chesapeaki whole genome sequence.</title>
        <authorList>
            <person name="Bogema D.R."/>
        </authorList>
    </citation>
    <scope>NUCLEOTIDE SEQUENCE [LARGE SCALE GENOMIC DNA]</scope>
    <source>
        <strain evidence="2">ATCC PRA-425</strain>
    </source>
</reference>
<dbReference type="Proteomes" id="UP000591131">
    <property type="component" value="Unassembled WGS sequence"/>
</dbReference>
<sequence length="283" mass="30439">LNTYLSLMRILALQPMLLLGTGRRVQFQTKRIGGSAMQPDASKDSVAIVGNTTTAAAGTAKSLTGWTKKFSETISREPFMNFLDTGEPGHVWSAGLQSTTIAAFREYISKRAKPGSQRDSESCNWDECALYACGYCETIDGTTYCPDTKMTDAGDGAILESEIQDFCVLNPEVKNAEFSSHSCREALKLGPGEVPPAVKHANQSSDDSAFSGENPTVMESIAAKPGESLLYKIPTTTKGHVMCSGLVFHFVPEKSSTPNGAFSLSMASLFPIISSLFIMNVMC</sequence>
<evidence type="ECO:0000313" key="2">
    <source>
        <dbReference type="EMBL" id="KAF4656986.1"/>
    </source>
</evidence>
<accession>A0A7J6LCT0</accession>
<evidence type="ECO:0000256" key="1">
    <source>
        <dbReference type="SAM" id="SignalP"/>
    </source>
</evidence>
<proteinExistence type="predicted"/>
<dbReference type="AlphaFoldDB" id="A0A7J6LCT0"/>
<name>A0A7J6LCT0_PERCH</name>
<protein>
    <submittedName>
        <fullName evidence="2">Uncharacterized protein</fullName>
    </submittedName>
</protein>
<keyword evidence="3" id="KW-1185">Reference proteome</keyword>
<dbReference type="OrthoDB" id="421921at2759"/>
<comment type="caution">
    <text evidence="2">The sequence shown here is derived from an EMBL/GenBank/DDBJ whole genome shotgun (WGS) entry which is preliminary data.</text>
</comment>
<feature type="non-terminal residue" evidence="2">
    <location>
        <position position="283"/>
    </location>
</feature>
<dbReference type="EMBL" id="JAAPAO010000566">
    <property type="protein sequence ID" value="KAF4656986.1"/>
    <property type="molecule type" value="Genomic_DNA"/>
</dbReference>